<evidence type="ECO:0000313" key="1">
    <source>
        <dbReference type="EMBL" id="CAH7689122.1"/>
    </source>
</evidence>
<protein>
    <submittedName>
        <fullName evidence="1">Uncharacterized protein</fullName>
    </submittedName>
</protein>
<accession>A0AAV0BSR4</accession>
<dbReference type="AlphaFoldDB" id="A0AAV0BSR4"/>
<sequence>MNSATKIPARGPTGWVLLPTSQVNYHIKDFALEVLDGLITMPQGAYRRVGP</sequence>
<dbReference type="Proteomes" id="UP001153365">
    <property type="component" value="Unassembled WGS sequence"/>
</dbReference>
<reference evidence="1" key="1">
    <citation type="submission" date="2022-06" db="EMBL/GenBank/DDBJ databases">
        <authorList>
            <consortium name="SYNGENTA / RWTH Aachen University"/>
        </authorList>
    </citation>
    <scope>NUCLEOTIDE SEQUENCE</scope>
</reference>
<proteinExistence type="predicted"/>
<name>A0AAV0BSR4_PHAPC</name>
<evidence type="ECO:0000313" key="2">
    <source>
        <dbReference type="Proteomes" id="UP001153365"/>
    </source>
</evidence>
<dbReference type="EMBL" id="CALTRL010006046">
    <property type="protein sequence ID" value="CAH7689122.1"/>
    <property type="molecule type" value="Genomic_DNA"/>
</dbReference>
<keyword evidence="2" id="KW-1185">Reference proteome</keyword>
<gene>
    <name evidence="1" type="ORF">PPACK8108_LOCUS24193</name>
</gene>
<organism evidence="1 2">
    <name type="scientific">Phakopsora pachyrhizi</name>
    <name type="common">Asian soybean rust disease fungus</name>
    <dbReference type="NCBI Taxonomy" id="170000"/>
    <lineage>
        <taxon>Eukaryota</taxon>
        <taxon>Fungi</taxon>
        <taxon>Dikarya</taxon>
        <taxon>Basidiomycota</taxon>
        <taxon>Pucciniomycotina</taxon>
        <taxon>Pucciniomycetes</taxon>
        <taxon>Pucciniales</taxon>
        <taxon>Phakopsoraceae</taxon>
        <taxon>Phakopsora</taxon>
    </lineage>
</organism>
<comment type="caution">
    <text evidence="1">The sequence shown here is derived from an EMBL/GenBank/DDBJ whole genome shotgun (WGS) entry which is preliminary data.</text>
</comment>